<dbReference type="OrthoDB" id="4410004at2"/>
<sequence length="549" mass="61263">MPPLLMDAPPLDASDVRNRIQRMCIARAAEARAPRKVILWDKNWERFWIVFGESKGSFKHKLNDSAEGHIEFIATPFLEDWLFNNPGESEDLHITVQTGSLRWSGKCTAIDWDDRDNGFRYLTASFISEYEHVKKTRIYKNPFLPAEVQWPKIFGIAGPARTCILTTLFLNIMRRFALPWTISDNLFDPAAWVQNINPAHWPMIVKPIGPFTDTSMWCVMASAFGSAHDMFAATLRDAGLRMTVERWLPGDPQPAPEWYTLEKPTLVIGVDDVSGYRGLTGTVLDGLAYLVLQVADDFINEVVTEVDGVSRPAEYMQPGYKGTLKNFPWVTFRSLDRTFGISSVQQRTTTIHKATASSIITGGKSPQWVNSGIKLLLNASLGYLGQLIGNPNIFVDLVYPQLEDVFLAYDRMPNPFRVERMGKHGPPLGEDWSASGGTGFSLSALQAIRTGFWKSRAYTTTKVTARNADPYIIGAHCTVGDRVAVEVGNTGWFYCDQIYEVLDEWDRNTDPLMPLTIGDGQLEDEPGAILSRQIANVKAIVQATVGAGS</sequence>
<evidence type="ECO:0000313" key="3">
    <source>
        <dbReference type="Proteomes" id="UP000319792"/>
    </source>
</evidence>
<reference evidence="2 3" key="2">
    <citation type="submission" date="2019-08" db="EMBL/GenBank/DDBJ databases">
        <title>Tsukamurella conjunctivitidis sp. nov., Tsukamurella assacharolytica sp. nov. and Tsukamurella sputae sp. nov. isolated from patients with conjunctivitis, bacteraemia (lymphoma) and respiratory infection (sputum) in Hong Kong.</title>
        <authorList>
            <person name="Fok K.M.N."/>
            <person name="Fong J.Y.H."/>
        </authorList>
    </citation>
    <scope>NUCLEOTIDE SEQUENCE [LARGE SCALE GENOMIC DNA]</scope>
    <source>
        <strain evidence="2 3">HKU70</strain>
    </source>
</reference>
<evidence type="ECO:0000313" key="2">
    <source>
        <dbReference type="EMBL" id="TWS24415.1"/>
    </source>
</evidence>
<dbReference type="Pfam" id="PF14594">
    <property type="entry name" value="Sipho_Gp37"/>
    <property type="match status" value="1"/>
</dbReference>
<proteinExistence type="predicted"/>
<name>A0A5C5RQN3_9ACTN</name>
<dbReference type="EMBL" id="VIGV01000003">
    <property type="protein sequence ID" value="TWS24415.1"/>
    <property type="molecule type" value="Genomic_DNA"/>
</dbReference>
<keyword evidence="3" id="KW-1185">Reference proteome</keyword>
<dbReference type="Proteomes" id="UP000319792">
    <property type="component" value="Unassembled WGS sequence"/>
</dbReference>
<reference evidence="2 3" key="1">
    <citation type="submission" date="2019-06" db="EMBL/GenBank/DDBJ databases">
        <authorList>
            <person name="Teng J.L.L."/>
            <person name="Lee H.H."/>
            <person name="Lau S.K.P."/>
            <person name="Woo P.C.Y."/>
        </authorList>
    </citation>
    <scope>NUCLEOTIDE SEQUENCE [LARGE SCALE GENOMIC DNA]</scope>
    <source>
        <strain evidence="2 3">HKU70</strain>
    </source>
</reference>
<dbReference type="InterPro" id="IPR029432">
    <property type="entry name" value="Gp28/Gp37-like_dom"/>
</dbReference>
<gene>
    <name evidence="2" type="ORF">FK268_12560</name>
</gene>
<comment type="caution">
    <text evidence="2">The sequence shown here is derived from an EMBL/GenBank/DDBJ whole genome shotgun (WGS) entry which is preliminary data.</text>
</comment>
<dbReference type="RefSeq" id="WP_146434432.1">
    <property type="nucleotide sequence ID" value="NZ_VIGV01000003.1"/>
</dbReference>
<evidence type="ECO:0000259" key="1">
    <source>
        <dbReference type="Pfam" id="PF14594"/>
    </source>
</evidence>
<accession>A0A5C5RQN3</accession>
<dbReference type="AlphaFoldDB" id="A0A5C5RQN3"/>
<organism evidence="2 3">
    <name type="scientific">Tsukamurella sputi</name>
    <dbReference type="NCBI Taxonomy" id="2591848"/>
    <lineage>
        <taxon>Bacteria</taxon>
        <taxon>Bacillati</taxon>
        <taxon>Actinomycetota</taxon>
        <taxon>Actinomycetes</taxon>
        <taxon>Mycobacteriales</taxon>
        <taxon>Tsukamurellaceae</taxon>
        <taxon>Tsukamurella</taxon>
    </lineage>
</organism>
<protein>
    <recommendedName>
        <fullName evidence="1">Gp28/Gp37-like domain-containing protein</fullName>
    </recommendedName>
</protein>
<feature type="domain" description="Gp28/Gp37-like" evidence="1">
    <location>
        <begin position="39"/>
        <end position="519"/>
    </location>
</feature>